<evidence type="ECO:0000313" key="1">
    <source>
        <dbReference type="EMBL" id="EAR15617.1"/>
    </source>
</evidence>
<dbReference type="KEGG" id="rbi:RB2501_14854"/>
<protein>
    <submittedName>
        <fullName evidence="1">Uncharacterized protein</fullName>
    </submittedName>
</protein>
<accession>A4CL68</accession>
<dbReference type="Proteomes" id="UP000009049">
    <property type="component" value="Chromosome"/>
</dbReference>
<proteinExistence type="predicted"/>
<dbReference type="HOGENOM" id="CLU_3375675_0_0_10"/>
<gene>
    <name evidence="1" type="ordered locus">RB2501_14854</name>
</gene>
<sequence length="34" mass="3821">MLIWPKSGDFSPAFVDAAKFTNSPREPEARSRIV</sequence>
<keyword evidence="2" id="KW-1185">Reference proteome</keyword>
<evidence type="ECO:0000313" key="2">
    <source>
        <dbReference type="Proteomes" id="UP000009049"/>
    </source>
</evidence>
<dbReference type="AlphaFoldDB" id="A4CL68"/>
<reference evidence="1 2" key="1">
    <citation type="journal article" date="2009" name="J. Bacteriol.">
        <title>Complete genome sequence of Robiginitalea biformata HTCC2501.</title>
        <authorList>
            <person name="Oh H.M."/>
            <person name="Giovannoni S.J."/>
            <person name="Lee K."/>
            <person name="Ferriera S."/>
            <person name="Johnson J."/>
            <person name="Cho J.C."/>
        </authorList>
    </citation>
    <scope>NUCLEOTIDE SEQUENCE [LARGE SCALE GENOMIC DNA]</scope>
    <source>
        <strain evidence="2">ATCC BAA-864 / HTCC2501 / KCTC 12146</strain>
    </source>
</reference>
<dbReference type="EMBL" id="CP001712">
    <property type="protein sequence ID" value="EAR15617.1"/>
    <property type="molecule type" value="Genomic_DNA"/>
</dbReference>
<name>A4CL68_ROBBH</name>
<dbReference type="STRING" id="313596.RB2501_14854"/>
<organism evidence="1 2">
    <name type="scientific">Robiginitalea biformata (strain ATCC BAA-864 / DSM 15991 / KCTC 12146 / HTCC2501)</name>
    <dbReference type="NCBI Taxonomy" id="313596"/>
    <lineage>
        <taxon>Bacteria</taxon>
        <taxon>Pseudomonadati</taxon>
        <taxon>Bacteroidota</taxon>
        <taxon>Flavobacteriia</taxon>
        <taxon>Flavobacteriales</taxon>
        <taxon>Flavobacteriaceae</taxon>
        <taxon>Robiginitalea</taxon>
    </lineage>
</organism>